<reference evidence="3" key="5">
    <citation type="journal article" date="2021" name="G3 (Bethesda)">
        <title>Aegilops tauschii genome assembly Aet v5.0 features greater sequence contiguity and improved annotation.</title>
        <authorList>
            <person name="Wang L."/>
            <person name="Zhu T."/>
            <person name="Rodriguez J.C."/>
            <person name="Deal K.R."/>
            <person name="Dubcovsky J."/>
            <person name="McGuire P.E."/>
            <person name="Lux T."/>
            <person name="Spannagl M."/>
            <person name="Mayer K.F.X."/>
            <person name="Baldrich P."/>
            <person name="Meyers B.C."/>
            <person name="Huo N."/>
            <person name="Gu Y.Q."/>
            <person name="Zhou H."/>
            <person name="Devos K.M."/>
            <person name="Bennetzen J.L."/>
            <person name="Unver T."/>
            <person name="Budak H."/>
            <person name="Gulick P.J."/>
            <person name="Galiba G."/>
            <person name="Kalapos B."/>
            <person name="Nelson D.R."/>
            <person name="Li P."/>
            <person name="You F.M."/>
            <person name="Luo M.C."/>
            <person name="Dvorak J."/>
        </authorList>
    </citation>
    <scope>NUCLEOTIDE SEQUENCE [LARGE SCALE GENOMIC DNA]</scope>
    <source>
        <strain evidence="3">cv. AL8/78</strain>
    </source>
</reference>
<accession>A0A453JHU0</accession>
<dbReference type="PROSITE" id="PS51419">
    <property type="entry name" value="RAB"/>
    <property type="match status" value="1"/>
</dbReference>
<dbReference type="Gene3D" id="3.40.50.300">
    <property type="entry name" value="P-loop containing nucleotide triphosphate hydrolases"/>
    <property type="match status" value="1"/>
</dbReference>
<dbReference type="Pfam" id="PF00071">
    <property type="entry name" value="Ras"/>
    <property type="match status" value="1"/>
</dbReference>
<feature type="signal peptide" evidence="2">
    <location>
        <begin position="1"/>
        <end position="19"/>
    </location>
</feature>
<evidence type="ECO:0000313" key="4">
    <source>
        <dbReference type="Proteomes" id="UP000015105"/>
    </source>
</evidence>
<dbReference type="EnsemblPlants" id="AET5Gv20045400.3">
    <property type="protein sequence ID" value="AET5Gv20045400.3"/>
    <property type="gene ID" value="AET5Gv20045400"/>
</dbReference>
<feature type="chain" id="PRO_5019315000" evidence="2">
    <location>
        <begin position="20"/>
        <end position="93"/>
    </location>
</feature>
<feature type="region of interest" description="Disordered" evidence="1">
    <location>
        <begin position="67"/>
        <end position="93"/>
    </location>
</feature>
<dbReference type="Gramene" id="AET5Gv20045400.3">
    <property type="protein sequence ID" value="AET5Gv20045400.3"/>
    <property type="gene ID" value="AET5Gv20045400"/>
</dbReference>
<reference evidence="3" key="4">
    <citation type="submission" date="2019-03" db="UniProtKB">
        <authorList>
            <consortium name="EnsemblPlants"/>
        </authorList>
    </citation>
    <scope>IDENTIFICATION</scope>
</reference>
<protein>
    <submittedName>
        <fullName evidence="3">Uncharacterized protein</fullName>
    </submittedName>
</protein>
<dbReference type="InterPro" id="IPR001806">
    <property type="entry name" value="Small_GTPase"/>
</dbReference>
<evidence type="ECO:0000256" key="1">
    <source>
        <dbReference type="SAM" id="MobiDB-lite"/>
    </source>
</evidence>
<dbReference type="SUPFAM" id="SSF52540">
    <property type="entry name" value="P-loop containing nucleoside triphosphate hydrolases"/>
    <property type="match status" value="1"/>
</dbReference>
<reference evidence="4" key="1">
    <citation type="journal article" date="2014" name="Science">
        <title>Ancient hybridizations among the ancestral genomes of bread wheat.</title>
        <authorList>
            <consortium name="International Wheat Genome Sequencing Consortium,"/>
            <person name="Marcussen T."/>
            <person name="Sandve S.R."/>
            <person name="Heier L."/>
            <person name="Spannagl M."/>
            <person name="Pfeifer M."/>
            <person name="Jakobsen K.S."/>
            <person name="Wulff B.B."/>
            <person name="Steuernagel B."/>
            <person name="Mayer K.F."/>
            <person name="Olsen O.A."/>
        </authorList>
    </citation>
    <scope>NUCLEOTIDE SEQUENCE [LARGE SCALE GENOMIC DNA]</scope>
    <source>
        <strain evidence="4">cv. AL8/78</strain>
    </source>
</reference>
<reference evidence="4" key="2">
    <citation type="journal article" date="2017" name="Nat. Plants">
        <title>The Aegilops tauschii genome reveals multiple impacts of transposons.</title>
        <authorList>
            <person name="Zhao G."/>
            <person name="Zou C."/>
            <person name="Li K."/>
            <person name="Wang K."/>
            <person name="Li T."/>
            <person name="Gao L."/>
            <person name="Zhang X."/>
            <person name="Wang H."/>
            <person name="Yang Z."/>
            <person name="Liu X."/>
            <person name="Jiang W."/>
            <person name="Mao L."/>
            <person name="Kong X."/>
            <person name="Jiao Y."/>
            <person name="Jia J."/>
        </authorList>
    </citation>
    <scope>NUCLEOTIDE SEQUENCE [LARGE SCALE GENOMIC DNA]</scope>
    <source>
        <strain evidence="4">cv. AL8/78</strain>
    </source>
</reference>
<proteinExistence type="predicted"/>
<dbReference type="Proteomes" id="UP000015105">
    <property type="component" value="Chromosome 5D"/>
</dbReference>
<evidence type="ECO:0000256" key="2">
    <source>
        <dbReference type="SAM" id="SignalP"/>
    </source>
</evidence>
<evidence type="ECO:0000313" key="3">
    <source>
        <dbReference type="EnsemblPlants" id="AET5Gv20045400.3"/>
    </source>
</evidence>
<name>A0A453JHU0_AEGTS</name>
<dbReference type="InterPro" id="IPR027417">
    <property type="entry name" value="P-loop_NTPase"/>
</dbReference>
<keyword evidence="2" id="KW-0732">Signal</keyword>
<dbReference type="GO" id="GO:0005525">
    <property type="term" value="F:GTP binding"/>
    <property type="evidence" value="ECO:0007669"/>
    <property type="project" value="InterPro"/>
</dbReference>
<keyword evidence="4" id="KW-1185">Reference proteome</keyword>
<sequence length="93" mass="10055">STTIQPVLLLCCLNDLSKAKLLLAVQEATTYAQENGLFFIETSAKTAINVNDVFYELAKRLLAGQQAQNPQAGMVLSQRPAERMVSSTSCCSS</sequence>
<reference evidence="3" key="3">
    <citation type="journal article" date="2017" name="Nature">
        <title>Genome sequence of the progenitor of the wheat D genome Aegilops tauschii.</title>
        <authorList>
            <person name="Luo M.C."/>
            <person name="Gu Y.Q."/>
            <person name="Puiu D."/>
            <person name="Wang H."/>
            <person name="Twardziok S.O."/>
            <person name="Deal K.R."/>
            <person name="Huo N."/>
            <person name="Zhu T."/>
            <person name="Wang L."/>
            <person name="Wang Y."/>
            <person name="McGuire P.E."/>
            <person name="Liu S."/>
            <person name="Long H."/>
            <person name="Ramasamy R.K."/>
            <person name="Rodriguez J.C."/>
            <person name="Van S.L."/>
            <person name="Yuan L."/>
            <person name="Wang Z."/>
            <person name="Xia Z."/>
            <person name="Xiao L."/>
            <person name="Anderson O.D."/>
            <person name="Ouyang S."/>
            <person name="Liang Y."/>
            <person name="Zimin A.V."/>
            <person name="Pertea G."/>
            <person name="Qi P."/>
            <person name="Bennetzen J.L."/>
            <person name="Dai X."/>
            <person name="Dawson M.W."/>
            <person name="Muller H.G."/>
            <person name="Kugler K."/>
            <person name="Rivarola-Duarte L."/>
            <person name="Spannagl M."/>
            <person name="Mayer K.F.X."/>
            <person name="Lu F.H."/>
            <person name="Bevan M.W."/>
            <person name="Leroy P."/>
            <person name="Li P."/>
            <person name="You F.M."/>
            <person name="Sun Q."/>
            <person name="Liu Z."/>
            <person name="Lyons E."/>
            <person name="Wicker T."/>
            <person name="Salzberg S.L."/>
            <person name="Devos K.M."/>
            <person name="Dvorak J."/>
        </authorList>
    </citation>
    <scope>NUCLEOTIDE SEQUENCE [LARGE SCALE GENOMIC DNA]</scope>
    <source>
        <strain evidence="3">cv. AL8/78</strain>
    </source>
</reference>
<organism evidence="3 4">
    <name type="scientific">Aegilops tauschii subsp. strangulata</name>
    <name type="common">Goatgrass</name>
    <dbReference type="NCBI Taxonomy" id="200361"/>
    <lineage>
        <taxon>Eukaryota</taxon>
        <taxon>Viridiplantae</taxon>
        <taxon>Streptophyta</taxon>
        <taxon>Embryophyta</taxon>
        <taxon>Tracheophyta</taxon>
        <taxon>Spermatophyta</taxon>
        <taxon>Magnoliopsida</taxon>
        <taxon>Liliopsida</taxon>
        <taxon>Poales</taxon>
        <taxon>Poaceae</taxon>
        <taxon>BOP clade</taxon>
        <taxon>Pooideae</taxon>
        <taxon>Triticodae</taxon>
        <taxon>Triticeae</taxon>
        <taxon>Triticinae</taxon>
        <taxon>Aegilops</taxon>
    </lineage>
</organism>
<dbReference type="GO" id="GO:0003924">
    <property type="term" value="F:GTPase activity"/>
    <property type="evidence" value="ECO:0007669"/>
    <property type="project" value="InterPro"/>
</dbReference>
<dbReference type="AlphaFoldDB" id="A0A453JHU0"/>